<dbReference type="InterPro" id="IPR050316">
    <property type="entry name" value="Tyrosinase/Hemocyanin"/>
</dbReference>
<protein>
    <recommendedName>
        <fullName evidence="3 4">Tyrosinase copper-binding domain-containing protein</fullName>
    </recommendedName>
</protein>
<dbReference type="Gene3D" id="1.10.1280.10">
    <property type="entry name" value="Di-copper center containing domain from catechol oxidase"/>
    <property type="match status" value="2"/>
</dbReference>
<dbReference type="GO" id="GO:0046872">
    <property type="term" value="F:metal ion binding"/>
    <property type="evidence" value="ECO:0007669"/>
    <property type="project" value="UniProtKB-KW"/>
</dbReference>
<organism evidence="5 6">
    <name type="scientific">Edhazardia aedis (strain USNM 41457)</name>
    <name type="common">Microsporidian parasite</name>
    <dbReference type="NCBI Taxonomy" id="1003232"/>
    <lineage>
        <taxon>Eukaryota</taxon>
        <taxon>Fungi</taxon>
        <taxon>Fungi incertae sedis</taxon>
        <taxon>Microsporidia</taxon>
        <taxon>Edhazardia</taxon>
    </lineage>
</organism>
<dbReference type="OrthoDB" id="6132182at2759"/>
<dbReference type="PROSITE" id="PS00498">
    <property type="entry name" value="TYROSINASE_2"/>
    <property type="match status" value="1"/>
</dbReference>
<evidence type="ECO:0000259" key="4">
    <source>
        <dbReference type="PROSITE" id="PS00498"/>
    </source>
</evidence>
<dbReference type="SUPFAM" id="SSF48056">
    <property type="entry name" value="Di-copper centre-containing domain"/>
    <property type="match status" value="1"/>
</dbReference>
<evidence type="ECO:0000313" key="5">
    <source>
        <dbReference type="EMBL" id="EJW04676.1"/>
    </source>
</evidence>
<reference evidence="6" key="2">
    <citation type="submission" date="2015-07" db="EMBL/GenBank/DDBJ databases">
        <title>Contrasting host-pathogen interactions and genome evolution in two generalist and specialist microsporidian pathogens of mosquitoes.</title>
        <authorList>
            <consortium name="The Broad Institute Genomics Platform"/>
            <consortium name="The Broad Institute Genome Sequencing Center for Infectious Disease"/>
            <person name="Cuomo C.A."/>
            <person name="Sanscrainte N.D."/>
            <person name="Goldberg J.M."/>
            <person name="Heiman D."/>
            <person name="Young S."/>
            <person name="Zeng Q."/>
            <person name="Becnel J.J."/>
            <person name="Birren B.W."/>
        </authorList>
    </citation>
    <scope>NUCLEOTIDE SEQUENCE [LARGE SCALE GENOMIC DNA]</scope>
    <source>
        <strain evidence="6">USNM 41457</strain>
    </source>
</reference>
<dbReference type="EMBL" id="AFBI03000015">
    <property type="protein sequence ID" value="EJW04676.1"/>
    <property type="molecule type" value="Genomic_DNA"/>
</dbReference>
<proteinExistence type="predicted"/>
<dbReference type="PANTHER" id="PTHR11474:SF126">
    <property type="entry name" value="TYROSINASE-LIKE PROTEIN TYR-1-RELATED"/>
    <property type="match status" value="1"/>
</dbReference>
<dbReference type="Proteomes" id="UP000003163">
    <property type="component" value="Unassembled WGS sequence"/>
</dbReference>
<gene>
    <name evidence="5" type="ORF">EDEG_01124</name>
</gene>
<dbReference type="AlphaFoldDB" id="J9DAB6"/>
<feature type="domain" description="Tyrosinase copper-binding" evidence="3">
    <location>
        <begin position="64"/>
        <end position="81"/>
    </location>
</feature>
<dbReference type="Pfam" id="PF00264">
    <property type="entry name" value="Tyrosinase"/>
    <property type="match status" value="2"/>
</dbReference>
<evidence type="ECO:0000256" key="1">
    <source>
        <dbReference type="ARBA" id="ARBA00022723"/>
    </source>
</evidence>
<dbReference type="InterPro" id="IPR008922">
    <property type="entry name" value="Di-copper_centre_dom_sf"/>
</dbReference>
<dbReference type="PRINTS" id="PR00092">
    <property type="entry name" value="TYROSINASE"/>
</dbReference>
<evidence type="ECO:0000313" key="6">
    <source>
        <dbReference type="Proteomes" id="UP000003163"/>
    </source>
</evidence>
<evidence type="ECO:0000259" key="3">
    <source>
        <dbReference type="PROSITE" id="PS00497"/>
    </source>
</evidence>
<dbReference type="GO" id="GO:0016491">
    <property type="term" value="F:oxidoreductase activity"/>
    <property type="evidence" value="ECO:0007669"/>
    <property type="project" value="InterPro"/>
</dbReference>
<dbReference type="VEuPathDB" id="MicrosporidiaDB:EDEG_01124"/>
<dbReference type="OMA" id="YVEYIWE"/>
<dbReference type="PANTHER" id="PTHR11474">
    <property type="entry name" value="TYROSINASE FAMILY MEMBER"/>
    <property type="match status" value="1"/>
</dbReference>
<feature type="domain" description="Tyrosinase copper-binding" evidence="4">
    <location>
        <begin position="195"/>
        <end position="206"/>
    </location>
</feature>
<dbReference type="PROSITE" id="PS00497">
    <property type="entry name" value="TYROSINASE_1"/>
    <property type="match status" value="1"/>
</dbReference>
<dbReference type="InterPro" id="IPR002227">
    <property type="entry name" value="Tyrosinase_Cu-bd"/>
</dbReference>
<dbReference type="STRING" id="1003232.J9DAB6"/>
<reference evidence="5 6" key="1">
    <citation type="submission" date="2011-08" db="EMBL/GenBank/DDBJ databases">
        <authorList>
            <person name="Liu Z.J."/>
            <person name="Shi F.L."/>
            <person name="Lu J.Q."/>
            <person name="Li M."/>
            <person name="Wang Z.L."/>
        </authorList>
    </citation>
    <scope>NUCLEOTIDE SEQUENCE [LARGE SCALE GENOMIC DNA]</scope>
    <source>
        <strain evidence="5 6">USNM 41457</strain>
    </source>
</reference>
<accession>J9DAB6</accession>
<evidence type="ECO:0000256" key="2">
    <source>
        <dbReference type="ARBA" id="ARBA00023008"/>
    </source>
</evidence>
<keyword evidence="6" id="KW-1185">Reference proteome</keyword>
<dbReference type="HOGENOM" id="CLU_915551_0_0_1"/>
<keyword evidence="1" id="KW-0479">Metal-binding</keyword>
<name>J9DAB6_EDHAE</name>
<keyword evidence="2" id="KW-0186">Copper</keyword>
<comment type="caution">
    <text evidence="5">The sequence shown here is derived from an EMBL/GenBank/DDBJ whole genome shotgun (WGS) entry which is preliminary data.</text>
</comment>
<dbReference type="InParanoid" id="J9DAB6"/>
<sequence>MNFIKIIFLFNFTNSNEKKTIRKEIRDLSPEEWQTYKRAFLNLKKHGILDDISEMHTQLNKYAHNTPLFFPWHRALLIHFETLLKEINHNQDLSVPYWDWTLDYLDPLKSKIFSEDYWNLDPSKCFELEYPNNHCLKRAEDIDPFYNKEQINRLLNKKSKYDEFREYMELVPHAVVHFNVGGKEGDMSFMHSPNDPIFWHHHSYCDYLWFKKQKLDLKNNFVEDKSKKIGLDSVLKPFGMKVKDMMDLNKLNIVYKEFKPTKIMMLSNEKSVVKEPARISEEYAKRHGYNLQKVREIEEFLINGKNKQKKGFLFRILQFLFCINDN</sequence>